<keyword evidence="5" id="KW-1185">Reference proteome</keyword>
<dbReference type="STRING" id="1330018.A0A167IM66"/>
<evidence type="ECO:0000313" key="5">
    <source>
        <dbReference type="Proteomes" id="UP000076738"/>
    </source>
</evidence>
<protein>
    <submittedName>
        <fullName evidence="4">NAD(P)-binding protein</fullName>
    </submittedName>
</protein>
<organism evidence="4 5">
    <name type="scientific">Calocera viscosa (strain TUFC12733)</name>
    <dbReference type="NCBI Taxonomy" id="1330018"/>
    <lineage>
        <taxon>Eukaryota</taxon>
        <taxon>Fungi</taxon>
        <taxon>Dikarya</taxon>
        <taxon>Basidiomycota</taxon>
        <taxon>Agaricomycotina</taxon>
        <taxon>Dacrymycetes</taxon>
        <taxon>Dacrymycetales</taxon>
        <taxon>Dacrymycetaceae</taxon>
        <taxon>Calocera</taxon>
    </lineage>
</organism>
<reference evidence="4 5" key="1">
    <citation type="journal article" date="2016" name="Mol. Biol. Evol.">
        <title>Comparative Genomics of Early-Diverging Mushroom-Forming Fungi Provides Insights into the Origins of Lignocellulose Decay Capabilities.</title>
        <authorList>
            <person name="Nagy L.G."/>
            <person name="Riley R."/>
            <person name="Tritt A."/>
            <person name="Adam C."/>
            <person name="Daum C."/>
            <person name="Floudas D."/>
            <person name="Sun H."/>
            <person name="Yadav J.S."/>
            <person name="Pangilinan J."/>
            <person name="Larsson K.H."/>
            <person name="Matsuura K."/>
            <person name="Barry K."/>
            <person name="Labutti K."/>
            <person name="Kuo R."/>
            <person name="Ohm R.A."/>
            <person name="Bhattacharya S.S."/>
            <person name="Shirouzu T."/>
            <person name="Yoshinaga Y."/>
            <person name="Martin F.M."/>
            <person name="Grigoriev I.V."/>
            <person name="Hibbett D.S."/>
        </authorList>
    </citation>
    <scope>NUCLEOTIDE SEQUENCE [LARGE SCALE GENOMIC DNA]</scope>
    <source>
        <strain evidence="4 5">TUFC12733</strain>
    </source>
</reference>
<dbReference type="PANTHER" id="PTHR24320:SF236">
    <property type="entry name" value="SHORT-CHAIN DEHYDROGENASE-RELATED"/>
    <property type="match status" value="1"/>
</dbReference>
<keyword evidence="2" id="KW-0521">NADP</keyword>
<dbReference type="AlphaFoldDB" id="A0A167IM66"/>
<dbReference type="SUPFAM" id="SSF51735">
    <property type="entry name" value="NAD(P)-binding Rossmann-fold domains"/>
    <property type="match status" value="1"/>
</dbReference>
<dbReference type="EMBL" id="KV417307">
    <property type="protein sequence ID" value="KZO92778.1"/>
    <property type="molecule type" value="Genomic_DNA"/>
</dbReference>
<dbReference type="GO" id="GO:0016491">
    <property type="term" value="F:oxidoreductase activity"/>
    <property type="evidence" value="ECO:0007669"/>
    <property type="project" value="UniProtKB-KW"/>
</dbReference>
<name>A0A167IM66_CALVF</name>
<evidence type="ECO:0000256" key="3">
    <source>
        <dbReference type="ARBA" id="ARBA00023002"/>
    </source>
</evidence>
<evidence type="ECO:0000313" key="4">
    <source>
        <dbReference type="EMBL" id="KZO92778.1"/>
    </source>
</evidence>
<dbReference type="Pfam" id="PF00106">
    <property type="entry name" value="adh_short"/>
    <property type="match status" value="2"/>
</dbReference>
<keyword evidence="3" id="KW-0560">Oxidoreductase</keyword>
<evidence type="ECO:0000256" key="1">
    <source>
        <dbReference type="ARBA" id="ARBA00006484"/>
    </source>
</evidence>
<accession>A0A167IM66</accession>
<sequence>MGQALSEVFPPKAKWTPDQIPDQTGKVAIVTGGNTGIGFSTCRHLLEHNARVYLGARSPAKANEAIQHLKDITKKDDIHFLQLDLADLPSIKKAADEFKSKEQKLDMLFNSGGVMVPPKSELTAQGYDLQFGTNTLGHGVFTLLLLPLLLETAKQTGDVRIINTSSNAHGMTLKGGINWEAIKGGPVRDKTWSSWANYGTSKWGNIIFSNELAKRYGSQGITSTSLNPGAIRTDLQRHLTGVTNWLIGRILYPVEPYGALNQLYAGTSPDGKSLNGKYLIPWARVGAARADTSDPVATKKLWDLIEEETAKL</sequence>
<proteinExistence type="inferred from homology"/>
<dbReference type="Proteomes" id="UP000076738">
    <property type="component" value="Unassembled WGS sequence"/>
</dbReference>
<comment type="similarity">
    <text evidence="1">Belongs to the short-chain dehydrogenases/reductases (SDR) family.</text>
</comment>
<evidence type="ECO:0000256" key="2">
    <source>
        <dbReference type="ARBA" id="ARBA00022857"/>
    </source>
</evidence>
<gene>
    <name evidence="4" type="ORF">CALVIDRAFT_567079</name>
</gene>
<dbReference type="PRINTS" id="PR00081">
    <property type="entry name" value="GDHRDH"/>
</dbReference>
<dbReference type="OrthoDB" id="191139at2759"/>
<dbReference type="Gene3D" id="3.40.50.720">
    <property type="entry name" value="NAD(P)-binding Rossmann-like Domain"/>
    <property type="match status" value="1"/>
</dbReference>
<dbReference type="InterPro" id="IPR036291">
    <property type="entry name" value="NAD(P)-bd_dom_sf"/>
</dbReference>
<dbReference type="InterPro" id="IPR002347">
    <property type="entry name" value="SDR_fam"/>
</dbReference>
<dbReference type="PANTHER" id="PTHR24320">
    <property type="entry name" value="RETINOL DEHYDROGENASE"/>
    <property type="match status" value="1"/>
</dbReference>